<protein>
    <submittedName>
        <fullName evidence="2">Uncharacterized protein</fullName>
    </submittedName>
</protein>
<evidence type="ECO:0000313" key="2">
    <source>
        <dbReference type="EMBL" id="CAD6200354.1"/>
    </source>
</evidence>
<accession>A0A8S1HZA6</accession>
<organism evidence="2 3">
    <name type="scientific">Caenorhabditis auriculariae</name>
    <dbReference type="NCBI Taxonomy" id="2777116"/>
    <lineage>
        <taxon>Eukaryota</taxon>
        <taxon>Metazoa</taxon>
        <taxon>Ecdysozoa</taxon>
        <taxon>Nematoda</taxon>
        <taxon>Chromadorea</taxon>
        <taxon>Rhabditida</taxon>
        <taxon>Rhabditina</taxon>
        <taxon>Rhabditomorpha</taxon>
        <taxon>Rhabditoidea</taxon>
        <taxon>Rhabditidae</taxon>
        <taxon>Peloderinae</taxon>
        <taxon>Caenorhabditis</taxon>
    </lineage>
</organism>
<sequence>MILCLCNKKQNFFRRHEKTGVFHNHRLYSSEAQNTKCCLVGHTKCTRSDRKQHGGTGKGGAKQAKRRPSISRRRAADSQANQSSRPEFRRSVLSARIMRSGRAALIHHPHDDDDGPRAIPIRIHGQPFVWSRLGPGRPGLVSKSCPS</sequence>
<feature type="compositionally biased region" description="Basic residues" evidence="1">
    <location>
        <begin position="63"/>
        <end position="73"/>
    </location>
</feature>
<comment type="caution">
    <text evidence="2">The sequence shown here is derived from an EMBL/GenBank/DDBJ whole genome shotgun (WGS) entry which is preliminary data.</text>
</comment>
<reference evidence="2" key="1">
    <citation type="submission" date="2020-10" db="EMBL/GenBank/DDBJ databases">
        <authorList>
            <person name="Kikuchi T."/>
        </authorList>
    </citation>
    <scope>NUCLEOTIDE SEQUENCE</scope>
    <source>
        <strain evidence="2">NKZ352</strain>
    </source>
</reference>
<proteinExistence type="predicted"/>
<dbReference type="AlphaFoldDB" id="A0A8S1HZA6"/>
<dbReference type="Proteomes" id="UP000835052">
    <property type="component" value="Unassembled WGS sequence"/>
</dbReference>
<dbReference type="EMBL" id="CAJGYM010000368">
    <property type="protein sequence ID" value="CAD6200354.1"/>
    <property type="molecule type" value="Genomic_DNA"/>
</dbReference>
<evidence type="ECO:0000256" key="1">
    <source>
        <dbReference type="SAM" id="MobiDB-lite"/>
    </source>
</evidence>
<feature type="region of interest" description="Disordered" evidence="1">
    <location>
        <begin position="46"/>
        <end position="91"/>
    </location>
</feature>
<evidence type="ECO:0000313" key="3">
    <source>
        <dbReference type="Proteomes" id="UP000835052"/>
    </source>
</evidence>
<keyword evidence="3" id="KW-1185">Reference proteome</keyword>
<name>A0A8S1HZA6_9PELO</name>
<gene>
    <name evidence="2" type="ORF">CAUJ_LOCUS16250</name>
</gene>